<proteinExistence type="predicted"/>
<evidence type="ECO:0000313" key="1">
    <source>
        <dbReference type="EMBL" id="KAG0422775.1"/>
    </source>
</evidence>
<organism evidence="1 2">
    <name type="scientific">Ixodes persulcatus</name>
    <name type="common">Taiga tick</name>
    <dbReference type="NCBI Taxonomy" id="34615"/>
    <lineage>
        <taxon>Eukaryota</taxon>
        <taxon>Metazoa</taxon>
        <taxon>Ecdysozoa</taxon>
        <taxon>Arthropoda</taxon>
        <taxon>Chelicerata</taxon>
        <taxon>Arachnida</taxon>
        <taxon>Acari</taxon>
        <taxon>Parasitiformes</taxon>
        <taxon>Ixodida</taxon>
        <taxon>Ixodoidea</taxon>
        <taxon>Ixodidae</taxon>
        <taxon>Ixodinae</taxon>
        <taxon>Ixodes</taxon>
    </lineage>
</organism>
<gene>
    <name evidence="1" type="ORF">HPB47_001438</name>
</gene>
<name>A0AC60PP58_IXOPE</name>
<sequence>MATVSSAWTTKRQRRPHGTSRLRFPLQPVQNRPWSLYQKECPLHSCSPKRTPQYLALRKRRAAILSSRATSKCILKDVETGQAPEPKDRSQASLSDDHSEMNDESESLERPGDALARSEFKWHKNRAVKERFNPNLRIPTKE</sequence>
<evidence type="ECO:0000313" key="2">
    <source>
        <dbReference type="Proteomes" id="UP000805193"/>
    </source>
</evidence>
<reference evidence="1 2" key="1">
    <citation type="journal article" date="2020" name="Cell">
        <title>Large-Scale Comparative Analyses of Tick Genomes Elucidate Their Genetic Diversity and Vector Capacities.</title>
        <authorList>
            <consortium name="Tick Genome and Microbiome Consortium (TIGMIC)"/>
            <person name="Jia N."/>
            <person name="Wang J."/>
            <person name="Shi W."/>
            <person name="Du L."/>
            <person name="Sun Y."/>
            <person name="Zhan W."/>
            <person name="Jiang J.F."/>
            <person name="Wang Q."/>
            <person name="Zhang B."/>
            <person name="Ji P."/>
            <person name="Bell-Sakyi L."/>
            <person name="Cui X.M."/>
            <person name="Yuan T.T."/>
            <person name="Jiang B.G."/>
            <person name="Yang W.F."/>
            <person name="Lam T.T."/>
            <person name="Chang Q.C."/>
            <person name="Ding S.J."/>
            <person name="Wang X.J."/>
            <person name="Zhu J.G."/>
            <person name="Ruan X.D."/>
            <person name="Zhao L."/>
            <person name="Wei J.T."/>
            <person name="Ye R.Z."/>
            <person name="Que T.C."/>
            <person name="Du C.H."/>
            <person name="Zhou Y.H."/>
            <person name="Cheng J.X."/>
            <person name="Dai P.F."/>
            <person name="Guo W.B."/>
            <person name="Han X.H."/>
            <person name="Huang E.J."/>
            <person name="Li L.F."/>
            <person name="Wei W."/>
            <person name="Gao Y.C."/>
            <person name="Liu J.Z."/>
            <person name="Shao H.Z."/>
            <person name="Wang X."/>
            <person name="Wang C.C."/>
            <person name="Yang T.C."/>
            <person name="Huo Q.B."/>
            <person name="Li W."/>
            <person name="Chen H.Y."/>
            <person name="Chen S.E."/>
            <person name="Zhou L.G."/>
            <person name="Ni X.B."/>
            <person name="Tian J.H."/>
            <person name="Sheng Y."/>
            <person name="Liu T."/>
            <person name="Pan Y.S."/>
            <person name="Xia L.Y."/>
            <person name="Li J."/>
            <person name="Zhao F."/>
            <person name="Cao W.C."/>
        </authorList>
    </citation>
    <scope>NUCLEOTIDE SEQUENCE [LARGE SCALE GENOMIC DNA]</scope>
    <source>
        <strain evidence="1">Iper-2018</strain>
    </source>
</reference>
<dbReference type="Proteomes" id="UP000805193">
    <property type="component" value="Unassembled WGS sequence"/>
</dbReference>
<comment type="caution">
    <text evidence="1">The sequence shown here is derived from an EMBL/GenBank/DDBJ whole genome shotgun (WGS) entry which is preliminary data.</text>
</comment>
<protein>
    <submittedName>
        <fullName evidence="1">Uncharacterized protein</fullName>
    </submittedName>
</protein>
<dbReference type="EMBL" id="JABSTQ010010184">
    <property type="protein sequence ID" value="KAG0422775.1"/>
    <property type="molecule type" value="Genomic_DNA"/>
</dbReference>
<accession>A0AC60PP58</accession>
<keyword evidence="2" id="KW-1185">Reference proteome</keyword>